<dbReference type="AlphaFoldDB" id="A0A0W0G3Q6"/>
<dbReference type="Gene3D" id="2.60.40.790">
    <property type="match status" value="1"/>
</dbReference>
<dbReference type="eggNOG" id="ENOG502TEX9">
    <property type="taxonomic scope" value="Eukaryota"/>
</dbReference>
<gene>
    <name evidence="6" type="ORF">WG66_4220</name>
</gene>
<sequence length="204" mass="23003">MVQASATETALVSRQRQTMTPAERCLILGLALNYARRWETQRQQSDMTKRKANSRSGREFWVPRVDIFDDPDSQYIVGVFEVPGVGREDASINVVGGKLIIEGKRGMKFKRCSQTSGGWDTEEEGSSDCTSRVQRSLAELRYGKFRRELVLPAGVDSTHVRVLLEHGMLHVQWPRSVPKTGVKRRATDDSCSSSKRQRKSTDTV</sequence>
<comment type="caution">
    <text evidence="6">The sequence shown here is derived from an EMBL/GenBank/DDBJ whole genome shotgun (WGS) entry which is preliminary data.</text>
</comment>
<comment type="similarity">
    <text evidence="2 3">Belongs to the small heat shock protein (HSP20) family.</text>
</comment>
<dbReference type="InterPro" id="IPR031107">
    <property type="entry name" value="Small_HSP"/>
</dbReference>
<evidence type="ECO:0000256" key="3">
    <source>
        <dbReference type="RuleBase" id="RU003616"/>
    </source>
</evidence>
<feature type="region of interest" description="Disordered" evidence="4">
    <location>
        <begin position="179"/>
        <end position="204"/>
    </location>
</feature>
<proteinExistence type="inferred from homology"/>
<dbReference type="CDD" id="cd06464">
    <property type="entry name" value="ACD_sHsps-like"/>
    <property type="match status" value="1"/>
</dbReference>
<evidence type="ECO:0000256" key="2">
    <source>
        <dbReference type="PROSITE-ProRule" id="PRU00285"/>
    </source>
</evidence>
<reference evidence="6 7" key="1">
    <citation type="submission" date="2015-12" db="EMBL/GenBank/DDBJ databases">
        <title>Draft genome sequence of Moniliophthora roreri, the causal agent of frosty pod rot of cacao.</title>
        <authorList>
            <person name="Aime M.C."/>
            <person name="Diaz-Valderrama J.R."/>
            <person name="Kijpornyongpan T."/>
            <person name="Phillips-Mora W."/>
        </authorList>
    </citation>
    <scope>NUCLEOTIDE SEQUENCE [LARGE SCALE GENOMIC DNA]</scope>
    <source>
        <strain evidence="6 7">MCA 2952</strain>
    </source>
</reference>
<evidence type="ECO:0000313" key="7">
    <source>
        <dbReference type="Proteomes" id="UP000054988"/>
    </source>
</evidence>
<dbReference type="Proteomes" id="UP000054988">
    <property type="component" value="Unassembled WGS sequence"/>
</dbReference>
<dbReference type="Pfam" id="PF00011">
    <property type="entry name" value="HSP20"/>
    <property type="match status" value="1"/>
</dbReference>
<dbReference type="EMBL" id="LATX01001228">
    <property type="protein sequence ID" value="KTB43210.1"/>
    <property type="molecule type" value="Genomic_DNA"/>
</dbReference>
<protein>
    <submittedName>
        <fullName evidence="6">Putative HSP20-like chaperone</fullName>
    </submittedName>
</protein>
<feature type="domain" description="SHSP" evidence="5">
    <location>
        <begin position="56"/>
        <end position="190"/>
    </location>
</feature>
<organism evidence="6 7">
    <name type="scientific">Moniliophthora roreri</name>
    <name type="common">Frosty pod rot fungus</name>
    <name type="synonym">Monilia roreri</name>
    <dbReference type="NCBI Taxonomy" id="221103"/>
    <lineage>
        <taxon>Eukaryota</taxon>
        <taxon>Fungi</taxon>
        <taxon>Dikarya</taxon>
        <taxon>Basidiomycota</taxon>
        <taxon>Agaricomycotina</taxon>
        <taxon>Agaricomycetes</taxon>
        <taxon>Agaricomycetidae</taxon>
        <taxon>Agaricales</taxon>
        <taxon>Marasmiineae</taxon>
        <taxon>Marasmiaceae</taxon>
        <taxon>Moniliophthora</taxon>
    </lineage>
</organism>
<evidence type="ECO:0000313" key="6">
    <source>
        <dbReference type="EMBL" id="KTB43210.1"/>
    </source>
</evidence>
<dbReference type="PANTHER" id="PTHR11527">
    <property type="entry name" value="HEAT-SHOCK PROTEIN 20 FAMILY MEMBER"/>
    <property type="match status" value="1"/>
</dbReference>
<name>A0A0W0G3Q6_MONRR</name>
<evidence type="ECO:0000256" key="1">
    <source>
        <dbReference type="ARBA" id="ARBA00023016"/>
    </source>
</evidence>
<keyword evidence="1" id="KW-0346">Stress response</keyword>
<dbReference type="SUPFAM" id="SSF49764">
    <property type="entry name" value="HSP20-like chaperones"/>
    <property type="match status" value="1"/>
</dbReference>
<dbReference type="InterPro" id="IPR002068">
    <property type="entry name" value="A-crystallin/Hsp20_dom"/>
</dbReference>
<accession>A0A0W0G3Q6</accession>
<dbReference type="InterPro" id="IPR008978">
    <property type="entry name" value="HSP20-like_chaperone"/>
</dbReference>
<evidence type="ECO:0000259" key="5">
    <source>
        <dbReference type="PROSITE" id="PS01031"/>
    </source>
</evidence>
<evidence type="ECO:0000256" key="4">
    <source>
        <dbReference type="SAM" id="MobiDB-lite"/>
    </source>
</evidence>
<dbReference type="PROSITE" id="PS01031">
    <property type="entry name" value="SHSP"/>
    <property type="match status" value="1"/>
</dbReference>